<dbReference type="Gene3D" id="6.10.340.10">
    <property type="match status" value="1"/>
</dbReference>
<dbReference type="GO" id="GO:0007165">
    <property type="term" value="P:signal transduction"/>
    <property type="evidence" value="ECO:0007669"/>
    <property type="project" value="InterPro"/>
</dbReference>
<comment type="caution">
    <text evidence="6">The sequence shown here is derived from an EMBL/GenBank/DDBJ whole genome shotgun (WGS) entry which is preliminary data.</text>
</comment>
<dbReference type="SUPFAM" id="SSF55073">
    <property type="entry name" value="Nucleotide cyclase"/>
    <property type="match status" value="1"/>
</dbReference>
<keyword evidence="2" id="KW-0472">Membrane</keyword>
<reference evidence="6 7" key="1">
    <citation type="submission" date="2018-11" db="EMBL/GenBank/DDBJ databases">
        <title>Vibrio LJC006 sp. nov., isolated from seawater during the bloom of the enteromorpha.</title>
        <authorList>
            <person name="Liang J."/>
        </authorList>
    </citation>
    <scope>NUCLEOTIDE SEQUENCE [LARGE SCALE GENOMIC DNA]</scope>
    <source>
        <strain evidence="6 7">LJC006</strain>
    </source>
</reference>
<dbReference type="InterPro" id="IPR001633">
    <property type="entry name" value="EAL_dom"/>
</dbReference>
<dbReference type="Pfam" id="PF00672">
    <property type="entry name" value="HAMP"/>
    <property type="match status" value="1"/>
</dbReference>
<feature type="domain" description="HAMP" evidence="4">
    <location>
        <begin position="325"/>
        <end position="377"/>
    </location>
</feature>
<dbReference type="EMBL" id="RJVQ01000001">
    <property type="protein sequence ID" value="RQW64867.1"/>
    <property type="molecule type" value="Genomic_DNA"/>
</dbReference>
<dbReference type="GO" id="GO:0016020">
    <property type="term" value="C:membrane"/>
    <property type="evidence" value="ECO:0007669"/>
    <property type="project" value="InterPro"/>
</dbReference>
<dbReference type="SMART" id="SM00052">
    <property type="entry name" value="EAL"/>
    <property type="match status" value="1"/>
</dbReference>
<feature type="domain" description="GGDEF" evidence="5">
    <location>
        <begin position="420"/>
        <end position="553"/>
    </location>
</feature>
<evidence type="ECO:0000259" key="3">
    <source>
        <dbReference type="PROSITE" id="PS50883"/>
    </source>
</evidence>
<dbReference type="NCBIfam" id="TIGR00254">
    <property type="entry name" value="GGDEF"/>
    <property type="match status" value="1"/>
</dbReference>
<dbReference type="InterPro" id="IPR003660">
    <property type="entry name" value="HAMP_dom"/>
</dbReference>
<dbReference type="InterPro" id="IPR000160">
    <property type="entry name" value="GGDEF_dom"/>
</dbReference>
<feature type="transmembrane region" description="Helical" evidence="2">
    <location>
        <begin position="12"/>
        <end position="35"/>
    </location>
</feature>
<dbReference type="InterPro" id="IPR029787">
    <property type="entry name" value="Nucleotide_cyclase"/>
</dbReference>
<dbReference type="OrthoDB" id="1316910at2"/>
<dbReference type="Gene3D" id="3.30.70.270">
    <property type="match status" value="1"/>
</dbReference>
<dbReference type="CDD" id="cd01948">
    <property type="entry name" value="EAL"/>
    <property type="match status" value="1"/>
</dbReference>
<dbReference type="GO" id="GO:0003824">
    <property type="term" value="F:catalytic activity"/>
    <property type="evidence" value="ECO:0007669"/>
    <property type="project" value="UniProtKB-ARBA"/>
</dbReference>
<protein>
    <submittedName>
        <fullName evidence="6">EAL domain-containing protein</fullName>
    </submittedName>
</protein>
<feature type="domain" description="EAL" evidence="3">
    <location>
        <begin position="562"/>
        <end position="817"/>
    </location>
</feature>
<dbReference type="FunFam" id="3.30.70.270:FF:000001">
    <property type="entry name" value="Diguanylate cyclase domain protein"/>
    <property type="match status" value="1"/>
</dbReference>
<dbReference type="Proteomes" id="UP000281112">
    <property type="component" value="Unassembled WGS sequence"/>
</dbReference>
<dbReference type="Pfam" id="PF00563">
    <property type="entry name" value="EAL"/>
    <property type="match status" value="1"/>
</dbReference>
<name>A0A3N9TKR4_9VIBR</name>
<keyword evidence="2" id="KW-1133">Transmembrane helix</keyword>
<keyword evidence="2" id="KW-0812">Transmembrane</keyword>
<keyword evidence="7" id="KW-1185">Reference proteome</keyword>
<evidence type="ECO:0000259" key="5">
    <source>
        <dbReference type="PROSITE" id="PS50887"/>
    </source>
</evidence>
<dbReference type="AlphaFoldDB" id="A0A3N9TKR4"/>
<organism evidence="6 7">
    <name type="scientific">Vibrio viridaestus</name>
    <dbReference type="NCBI Taxonomy" id="2487322"/>
    <lineage>
        <taxon>Bacteria</taxon>
        <taxon>Pseudomonadati</taxon>
        <taxon>Pseudomonadota</taxon>
        <taxon>Gammaproteobacteria</taxon>
        <taxon>Vibrionales</taxon>
        <taxon>Vibrionaceae</taxon>
        <taxon>Vibrio</taxon>
    </lineage>
</organism>
<dbReference type="SMART" id="SM00304">
    <property type="entry name" value="HAMP"/>
    <property type="match status" value="1"/>
</dbReference>
<dbReference type="InterPro" id="IPR052155">
    <property type="entry name" value="Biofilm_reg_signaling"/>
</dbReference>
<dbReference type="CDD" id="cd06225">
    <property type="entry name" value="HAMP"/>
    <property type="match status" value="1"/>
</dbReference>
<dbReference type="PANTHER" id="PTHR44757:SF2">
    <property type="entry name" value="BIOFILM ARCHITECTURE MAINTENANCE PROTEIN MBAA"/>
    <property type="match status" value="1"/>
</dbReference>
<dbReference type="InterPro" id="IPR043128">
    <property type="entry name" value="Rev_trsase/Diguanyl_cyclase"/>
</dbReference>
<evidence type="ECO:0000259" key="4">
    <source>
        <dbReference type="PROSITE" id="PS50885"/>
    </source>
</evidence>
<dbReference type="PANTHER" id="PTHR44757">
    <property type="entry name" value="DIGUANYLATE CYCLASE DGCP"/>
    <property type="match status" value="1"/>
</dbReference>
<accession>A0A3N9TKR4</accession>
<dbReference type="SMART" id="SM00267">
    <property type="entry name" value="GGDEF"/>
    <property type="match status" value="1"/>
</dbReference>
<dbReference type="CDD" id="cd01949">
    <property type="entry name" value="GGDEF"/>
    <property type="match status" value="1"/>
</dbReference>
<evidence type="ECO:0000313" key="6">
    <source>
        <dbReference type="EMBL" id="RQW64867.1"/>
    </source>
</evidence>
<dbReference type="InterPro" id="IPR035919">
    <property type="entry name" value="EAL_sf"/>
</dbReference>
<evidence type="ECO:0000256" key="1">
    <source>
        <dbReference type="ARBA" id="ARBA00001946"/>
    </source>
</evidence>
<dbReference type="PROSITE" id="PS50885">
    <property type="entry name" value="HAMP"/>
    <property type="match status" value="1"/>
</dbReference>
<dbReference type="RefSeq" id="WP_124935517.1">
    <property type="nucleotide sequence ID" value="NZ_RJVQ01000001.1"/>
</dbReference>
<dbReference type="Gene3D" id="3.20.20.450">
    <property type="entry name" value="EAL domain"/>
    <property type="match status" value="1"/>
</dbReference>
<dbReference type="SUPFAM" id="SSF141868">
    <property type="entry name" value="EAL domain-like"/>
    <property type="match status" value="1"/>
</dbReference>
<dbReference type="PROSITE" id="PS50887">
    <property type="entry name" value="GGDEF"/>
    <property type="match status" value="1"/>
</dbReference>
<evidence type="ECO:0000313" key="7">
    <source>
        <dbReference type="Proteomes" id="UP000281112"/>
    </source>
</evidence>
<dbReference type="SUPFAM" id="SSF158472">
    <property type="entry name" value="HAMP domain-like"/>
    <property type="match status" value="1"/>
</dbReference>
<dbReference type="Pfam" id="PF00990">
    <property type="entry name" value="GGDEF"/>
    <property type="match status" value="1"/>
</dbReference>
<sequence>MKFPSVSIAKRLLFTVIALIVISGFGFGLVINSLYNVESVLESESSQHIEKLTVNSVISRQVFELTTRVQLLEQAFLYSELTLAEEGFSIDQQLQKMSELSANPQLKLRMDRFIEDFHRFLGSSLTLNRIIREMKEIDQTLAEQLDTLDYLVADNKLNLLSQANQAVDNNTLDLVDLLRESFLIVGKRVGTIRSRITPETEKVVIIEVQKELDIMALHLANLPGTDEKLILQKKKLNRSLKKFNAALRKMQANLEQRWNVMAALVTSQNNLLNYVESTEHNVTSSAINLTQKLESDIEQTRLEALIVALLAMLSGLFLISRVVQVHIRKPLKSLGSGFEQLESSKFHQRIDLGRDDEWNDIERAFNNMAEKLEETYFQLNEEKKNFDFLAHHDPLTHLANRLLATKMTQETIDDSTLSESTFSVLYLDVDQFKTINDSLGHLAGDQLLIDVANSLKNIIDEKGFVARMGGDEFMIILKTAHTMIQAEIVAEAINQALRKPYFVNNKTIFVSSSIGVCMYPEHGHDVETLIRNADTAMYHAKRNGRDQYCCYTDQMTLEAKDLVEVSSGLRQALAKNELSILFQPQIDLATNKVVGAEALIRWDHPEYGRLCPADFLPIAEKTGFISEIDDWVFSQVVAYITRWKKAGIDLSGMKFSVNFSARKFYSANLVNKLDSVLVGTACQAEQIMLEITERDMMSGIETSVETINELRKRGFLIGIDDFGTGHSSLALLKQLPVDVVKLDRSFIKDIAVADRDFSIVRSIITLTKELELDVIAEGVECKHQAEKLVDIGCHYVQGYRYSKPLDEQQWLKLLASD</sequence>
<dbReference type="PROSITE" id="PS50883">
    <property type="entry name" value="EAL"/>
    <property type="match status" value="1"/>
</dbReference>
<comment type="cofactor">
    <cofactor evidence="1">
        <name>Mg(2+)</name>
        <dbReference type="ChEBI" id="CHEBI:18420"/>
    </cofactor>
</comment>
<gene>
    <name evidence="6" type="ORF">EES38_02175</name>
</gene>
<evidence type="ECO:0000256" key="2">
    <source>
        <dbReference type="SAM" id="Phobius"/>
    </source>
</evidence>
<proteinExistence type="predicted"/>